<sequence length="1388" mass="156397">MNTTMNSANHSRRDEHWEACMNIPRWYCFLGSSIGSFLLGIAVIISYRLLNQLFGKVSACCARTNRTPKGAAPNDRSFELADCNRLLKDVKSSSVCSSYVNVSNEAMDQKQHASMEASNLSVSPSAPNFCERVLNAVRACRQGVHICAVRLVSYQWLPGRIFIALSMILSLCSFGIYVSEATRWPADVEKCGHKGRRMRNLDFLMNVFFLLHFLARLIAAPDALIFWVDWFSILDYLTVPPTLLGFWMKRTWLGFRFVRAFRLLNLSEVLHNFNVIKTAASLRLCHFCTLFLSIWLSGAGMFLLLENTGELFTKNIYHVVNPIDYPSALYFTIVTMSTVGYGDITPQTVLGRVFVSLFILIALATFASAIPVIVDSFFSVRKYSGSYVKQQGKSHIVVCGDITTDSVRTFLSDFLHEDRQRSDVEVVFINPCMPDLQLQSILRLHFSRVKYFQGTVMDHNDLERVRMSEADACLILASSTTTDNQEKDAANIMRVIAVKNYASHVRVIVQLLQTENKAHLFNSPYWNWDAGDEIICFSEMKLGFLAQSCVAPGFSTLITNLFSMRSESELMHVEQQTDSNFRPYTTLEEEAAIDDGQEHGEGVGLALDAGYFDPGDIHASVSHRMLNLESSKQPKGHAKAFLRSIFQVRSPKPEVPPSKIVSTTGGTAFRQNPLTKFRRSVQQDPYWRVNYFRGASMELYSAPLSSSFEGLTFAETAVICRKKLNILLVAVVAQVPESQRPQEKTRSIGLDIPLDFEDEMEFEECTEYLAINPYVKSDVRVGHKTLAFFICDSQKTASRASVYCAECHGKQTSIRPSQIHACNCQPGKIRGLNRLRSKNIKRWITSRRKTNQALESLGGLAMSEHPLLPSSGADRREGQSETIENNGFEPETRRRRQSDPTASRSNQFHENIRLDITGMYHCSDSRDFEDSLLQKYLSTAPSGWKSKKLVNHILLCIMADKDKPLLGLHSFVMPLRASHFHTDQLKPIVILSEETYLRREWPNIDQFPDVYCLPGSPLSRADLRAARIRFCSSCVVLGSTLQTRTDDPYMMDKEVVLCSLNIRGMRFPPLNPNNLSIATPYRRFGTEIPLLTELTADANIHYLDPDDKLSGETHVPASLTAPFAQGIAFTTSVLDVLASTAYFDRNAMTLIRHLITGGVTPALEQWLAEGGGLDGYGKSDLRPETEGKSDRSPYRSVIHSKNQYCLWESRQRPRVAQLSVMDPILRPGFPNTRALSTFGKLFCFAIRERGILCLGIYRNNYIDENDYNLDSDCRLTVENVVTERRPVVQPLKPVIPQSKPAGTGRRLSTSAQPVDDMLRKFSLHLQRESSMLKPTDLRSFSQPLNGPVNVTNRYVITNPPNSFRLHRSDLVFCLCPFEPTPQGCPSPS</sequence>
<evidence type="ECO:0000313" key="21">
    <source>
        <dbReference type="Proteomes" id="UP000054324"/>
    </source>
</evidence>
<evidence type="ECO:0000256" key="6">
    <source>
        <dbReference type="ARBA" id="ARBA00022723"/>
    </source>
</evidence>
<dbReference type="GO" id="GO:0034702">
    <property type="term" value="C:monoatomic ion channel complex"/>
    <property type="evidence" value="ECO:0007669"/>
    <property type="project" value="UniProtKB-KW"/>
</dbReference>
<accession>A0A074ZTV4</accession>
<evidence type="ECO:0000256" key="5">
    <source>
        <dbReference type="ARBA" id="ARBA00022692"/>
    </source>
</evidence>
<dbReference type="SUPFAM" id="SSF51735">
    <property type="entry name" value="NAD(P)-binding Rossmann-fold domains"/>
    <property type="match status" value="1"/>
</dbReference>
<dbReference type="Pfam" id="PF21014">
    <property type="entry name" value="Slowpoke_C"/>
    <property type="match status" value="2"/>
</dbReference>
<evidence type="ECO:0000256" key="1">
    <source>
        <dbReference type="ARBA" id="ARBA00004651"/>
    </source>
</evidence>
<dbReference type="InterPro" id="IPR027359">
    <property type="entry name" value="Volt_channel_dom_sf"/>
</dbReference>
<dbReference type="InterPro" id="IPR005821">
    <property type="entry name" value="Ion_trans_dom"/>
</dbReference>
<dbReference type="PROSITE" id="PS51201">
    <property type="entry name" value="RCK_N"/>
    <property type="match status" value="1"/>
</dbReference>
<feature type="transmembrane region" description="Helical" evidence="18">
    <location>
        <begin position="161"/>
        <end position="179"/>
    </location>
</feature>
<evidence type="ECO:0000256" key="10">
    <source>
        <dbReference type="ARBA" id="ARBA00022882"/>
    </source>
</evidence>
<dbReference type="Pfam" id="PF03493">
    <property type="entry name" value="BK_channel_a"/>
    <property type="match status" value="2"/>
</dbReference>
<dbReference type="PRINTS" id="PR00169">
    <property type="entry name" value="KCHANNEL"/>
</dbReference>
<dbReference type="InterPro" id="IPR036291">
    <property type="entry name" value="NAD(P)-bd_dom_sf"/>
</dbReference>
<keyword evidence="5 18" id="KW-0812">Transmembrane</keyword>
<keyword evidence="6" id="KW-0479">Metal-binding</keyword>
<evidence type="ECO:0000313" key="20">
    <source>
        <dbReference type="EMBL" id="KER26815.1"/>
    </source>
</evidence>
<dbReference type="Gene3D" id="1.20.120.350">
    <property type="entry name" value="Voltage-gated potassium channels. Chain C"/>
    <property type="match status" value="1"/>
</dbReference>
<gene>
    <name evidence="20" type="ORF">T265_13931</name>
</gene>
<proteinExistence type="predicted"/>
<keyword evidence="7" id="KW-0631">Potassium channel</keyword>
<dbReference type="PANTHER" id="PTHR10027:SF33">
    <property type="entry name" value="CALCIUM-ACTIVATED POTASSIUM CHANNEL SUBUNIT ALPHA-1-RELATED"/>
    <property type="match status" value="1"/>
</dbReference>
<dbReference type="Pfam" id="PF00520">
    <property type="entry name" value="Ion_trans"/>
    <property type="match status" value="1"/>
</dbReference>
<evidence type="ECO:0000256" key="13">
    <source>
        <dbReference type="ARBA" id="ARBA00023065"/>
    </source>
</evidence>
<evidence type="ECO:0000256" key="8">
    <source>
        <dbReference type="ARBA" id="ARBA00022837"/>
    </source>
</evidence>
<dbReference type="SUPFAM" id="SSF81324">
    <property type="entry name" value="Voltage-gated potassium channels"/>
    <property type="match status" value="1"/>
</dbReference>
<dbReference type="FunFam" id="3.40.50.720:FF:000005">
    <property type="entry name" value="calcium-activated potassium channel subunit alpha-1 isoform X6"/>
    <property type="match status" value="1"/>
</dbReference>
<evidence type="ECO:0000256" key="16">
    <source>
        <dbReference type="ARBA" id="ARBA00029579"/>
    </source>
</evidence>
<reference evidence="20 21" key="1">
    <citation type="submission" date="2013-11" db="EMBL/GenBank/DDBJ databases">
        <title>Opisthorchis viverrini - life in the bile duct.</title>
        <authorList>
            <person name="Young N.D."/>
            <person name="Nagarajan N."/>
            <person name="Lin S.J."/>
            <person name="Korhonen P.K."/>
            <person name="Jex A.R."/>
            <person name="Hall R.S."/>
            <person name="Safavi-Hemami H."/>
            <person name="Kaewkong W."/>
            <person name="Bertrand D."/>
            <person name="Gao S."/>
            <person name="Seet Q."/>
            <person name="Wongkham S."/>
            <person name="Teh B.T."/>
            <person name="Wongkham C."/>
            <person name="Intapan P.M."/>
            <person name="Maleewong W."/>
            <person name="Yang X."/>
            <person name="Hu M."/>
            <person name="Wang Z."/>
            <person name="Hofmann A."/>
            <person name="Sternberg P.W."/>
            <person name="Tan P."/>
            <person name="Wang J."/>
            <person name="Gasser R.B."/>
        </authorList>
    </citation>
    <scope>NUCLEOTIDE SEQUENCE [LARGE SCALE GENOMIC DNA]</scope>
</reference>
<keyword evidence="12 18" id="KW-1133">Transmembrane helix</keyword>
<evidence type="ECO:0000256" key="11">
    <source>
        <dbReference type="ARBA" id="ARBA00022958"/>
    </source>
</evidence>
<feature type="region of interest" description="Disordered" evidence="17">
    <location>
        <begin position="863"/>
        <end position="908"/>
    </location>
</feature>
<feature type="transmembrane region" description="Helical" evidence="18">
    <location>
        <begin position="200"/>
        <end position="218"/>
    </location>
</feature>
<dbReference type="Proteomes" id="UP000054324">
    <property type="component" value="Unassembled WGS sequence"/>
</dbReference>
<keyword evidence="3" id="KW-1003">Cell membrane</keyword>
<keyword evidence="8" id="KW-0106">Calcium</keyword>
<dbReference type="GeneID" id="20328098"/>
<evidence type="ECO:0000256" key="2">
    <source>
        <dbReference type="ARBA" id="ARBA00022448"/>
    </source>
</evidence>
<dbReference type="GO" id="GO:0060072">
    <property type="term" value="F:large conductance calcium-activated potassium channel activity"/>
    <property type="evidence" value="ECO:0007669"/>
    <property type="project" value="TreeGrafter"/>
</dbReference>
<evidence type="ECO:0000256" key="15">
    <source>
        <dbReference type="ARBA" id="ARBA00023303"/>
    </source>
</evidence>
<dbReference type="PRINTS" id="PR01449">
    <property type="entry name" value="BKCHANNELA"/>
</dbReference>
<dbReference type="InterPro" id="IPR003148">
    <property type="entry name" value="RCK_N"/>
</dbReference>
<dbReference type="InterPro" id="IPR048735">
    <property type="entry name" value="Slowpoke-like_C"/>
</dbReference>
<keyword evidence="2" id="KW-0813">Transport</keyword>
<dbReference type="CTD" id="20328098"/>
<evidence type="ECO:0000256" key="7">
    <source>
        <dbReference type="ARBA" id="ARBA00022826"/>
    </source>
</evidence>
<comment type="subcellular location">
    <subcellularLocation>
        <location evidence="1">Cell membrane</location>
        <topology evidence="1">Multi-pass membrane protein</topology>
    </subcellularLocation>
</comment>
<feature type="transmembrane region" description="Helical" evidence="18">
    <location>
        <begin position="26"/>
        <end position="47"/>
    </location>
</feature>
<dbReference type="GO" id="GO:0005886">
    <property type="term" value="C:plasma membrane"/>
    <property type="evidence" value="ECO:0007669"/>
    <property type="project" value="UniProtKB-SubCell"/>
</dbReference>
<feature type="transmembrane region" description="Helical" evidence="18">
    <location>
        <begin position="224"/>
        <end position="247"/>
    </location>
</feature>
<feature type="domain" description="RCK N-terminal" evidence="19">
    <location>
        <begin position="393"/>
        <end position="535"/>
    </location>
</feature>
<dbReference type="EMBL" id="KL596738">
    <property type="protein sequence ID" value="KER26815.1"/>
    <property type="molecule type" value="Genomic_DNA"/>
</dbReference>
<dbReference type="RefSeq" id="XP_009169463.1">
    <property type="nucleotide sequence ID" value="XM_009171199.1"/>
</dbReference>
<dbReference type="Gene3D" id="1.10.287.70">
    <property type="match status" value="1"/>
</dbReference>
<feature type="transmembrane region" description="Helical" evidence="18">
    <location>
        <begin position="325"/>
        <end position="342"/>
    </location>
</feature>
<evidence type="ECO:0000256" key="4">
    <source>
        <dbReference type="ARBA" id="ARBA00022538"/>
    </source>
</evidence>
<keyword evidence="14 18" id="KW-0472">Membrane</keyword>
<feature type="transmembrane region" description="Helical" evidence="18">
    <location>
        <begin position="284"/>
        <end position="305"/>
    </location>
</feature>
<evidence type="ECO:0000256" key="12">
    <source>
        <dbReference type="ARBA" id="ARBA00022989"/>
    </source>
</evidence>
<keyword evidence="10" id="KW-0851">Voltage-gated channel</keyword>
<dbReference type="STRING" id="6198.A0A074ZTV4"/>
<evidence type="ECO:0000256" key="17">
    <source>
        <dbReference type="SAM" id="MobiDB-lite"/>
    </source>
</evidence>
<keyword evidence="21" id="KW-1185">Reference proteome</keyword>
<keyword evidence="15" id="KW-0407">Ion channel</keyword>
<keyword evidence="9" id="KW-0460">Magnesium</keyword>
<keyword evidence="4" id="KW-0633">Potassium transport</keyword>
<feature type="compositionally biased region" description="Polar residues" evidence="17">
    <location>
        <begin position="899"/>
        <end position="908"/>
    </location>
</feature>
<dbReference type="KEGG" id="ovi:T265_13931"/>
<keyword evidence="13" id="KW-0406">Ion transport</keyword>
<evidence type="ECO:0000256" key="14">
    <source>
        <dbReference type="ARBA" id="ARBA00023136"/>
    </source>
</evidence>
<feature type="transmembrane region" description="Helical" evidence="18">
    <location>
        <begin position="354"/>
        <end position="374"/>
    </location>
</feature>
<protein>
    <recommendedName>
        <fullName evidence="16">BK channel</fullName>
    </recommendedName>
</protein>
<organism evidence="20 21">
    <name type="scientific">Opisthorchis viverrini</name>
    <name type="common">Southeast Asian liver fluke</name>
    <dbReference type="NCBI Taxonomy" id="6198"/>
    <lineage>
        <taxon>Eukaryota</taxon>
        <taxon>Metazoa</taxon>
        <taxon>Spiralia</taxon>
        <taxon>Lophotrochozoa</taxon>
        <taxon>Platyhelminthes</taxon>
        <taxon>Trematoda</taxon>
        <taxon>Digenea</taxon>
        <taxon>Opisthorchiida</taxon>
        <taxon>Opisthorchiata</taxon>
        <taxon>Opisthorchiidae</taxon>
        <taxon>Opisthorchis</taxon>
    </lineage>
</organism>
<dbReference type="Gene3D" id="3.40.50.720">
    <property type="entry name" value="NAD(P)-binding Rossmann-like Domain"/>
    <property type="match status" value="2"/>
</dbReference>
<name>A0A074ZTV4_OPIVI</name>
<keyword evidence="11" id="KW-0630">Potassium</keyword>
<dbReference type="InterPro" id="IPR047871">
    <property type="entry name" value="K_chnl_Slo-like"/>
</dbReference>
<dbReference type="PANTHER" id="PTHR10027">
    <property type="entry name" value="CALCIUM-ACTIVATED POTASSIUM CHANNEL ALPHA CHAIN"/>
    <property type="match status" value="1"/>
</dbReference>
<dbReference type="InterPro" id="IPR003929">
    <property type="entry name" value="K_chnl_BK_asu"/>
</dbReference>
<dbReference type="GO" id="GO:0046872">
    <property type="term" value="F:metal ion binding"/>
    <property type="evidence" value="ECO:0007669"/>
    <property type="project" value="UniProtKB-KW"/>
</dbReference>
<evidence type="ECO:0000256" key="18">
    <source>
        <dbReference type="SAM" id="Phobius"/>
    </source>
</evidence>
<evidence type="ECO:0000256" key="3">
    <source>
        <dbReference type="ARBA" id="ARBA00022475"/>
    </source>
</evidence>
<evidence type="ECO:0000256" key="9">
    <source>
        <dbReference type="ARBA" id="ARBA00022842"/>
    </source>
</evidence>
<dbReference type="FunFam" id="1.10.287.70:FF:000015">
    <property type="entry name" value="Calcium-activated potassium channel subunit alpha-1 isoform X7"/>
    <property type="match status" value="1"/>
</dbReference>
<dbReference type="Pfam" id="PF22614">
    <property type="entry name" value="Slo-like_RCK"/>
    <property type="match status" value="2"/>
</dbReference>
<evidence type="ECO:0000259" key="19">
    <source>
        <dbReference type="PROSITE" id="PS51201"/>
    </source>
</evidence>
<dbReference type="OrthoDB" id="10035564at2759"/>